<feature type="region of interest" description="Disordered" evidence="1">
    <location>
        <begin position="194"/>
        <end position="288"/>
    </location>
</feature>
<name>A0ABP9HHF3_9ACTN</name>
<gene>
    <name evidence="3" type="ORF">GCM10023205_40760</name>
</gene>
<evidence type="ECO:0000256" key="1">
    <source>
        <dbReference type="SAM" id="MobiDB-lite"/>
    </source>
</evidence>
<evidence type="ECO:0000313" key="3">
    <source>
        <dbReference type="EMBL" id="GAA4970928.1"/>
    </source>
</evidence>
<proteinExistence type="predicted"/>
<dbReference type="Pfam" id="PF13701">
    <property type="entry name" value="DDE_Tnp_1_4"/>
    <property type="match status" value="1"/>
</dbReference>
<dbReference type="InterPro" id="IPR025668">
    <property type="entry name" value="Tnp_DDE_dom"/>
</dbReference>
<sequence length="288" mass="30569">MRSHAPSAGFNSAATSSNEPARGSPETGFPVSGFPASDPPPGAALAPPEAAAAGAEGASGSSSLAQLAARNIEAARTTRLGNLNDTPACRRSAGHRDAVHREYSMWLCSRRRAAVSTAVHRLRARAEDRIRNARDTGLRNLPLHHAAQNQAWLEIVSLALDLLAWMPILAPTGQVRRWEPKKLRPRLFSAAAQAVTTSRRKNPAFPEPLALGPPDHRGRRTTGVPPASRLTGSVRHPDPPPHPAPTLGPGAYPTRQPGLGATDTPAHRKHPQPSTQTVRQQADGPSRG</sequence>
<evidence type="ECO:0000313" key="4">
    <source>
        <dbReference type="Proteomes" id="UP001500466"/>
    </source>
</evidence>
<keyword evidence="4" id="KW-1185">Reference proteome</keyword>
<comment type="caution">
    <text evidence="3">The sequence shown here is derived from an EMBL/GenBank/DDBJ whole genome shotgun (WGS) entry which is preliminary data.</text>
</comment>
<evidence type="ECO:0000259" key="2">
    <source>
        <dbReference type="Pfam" id="PF13701"/>
    </source>
</evidence>
<organism evidence="3 4">
    <name type="scientific">Yinghuangia aomiensis</name>
    <dbReference type="NCBI Taxonomy" id="676205"/>
    <lineage>
        <taxon>Bacteria</taxon>
        <taxon>Bacillati</taxon>
        <taxon>Actinomycetota</taxon>
        <taxon>Actinomycetes</taxon>
        <taxon>Kitasatosporales</taxon>
        <taxon>Streptomycetaceae</taxon>
        <taxon>Yinghuangia</taxon>
    </lineage>
</organism>
<feature type="compositionally biased region" description="Polar residues" evidence="1">
    <location>
        <begin position="9"/>
        <end position="19"/>
    </location>
</feature>
<dbReference type="Proteomes" id="UP001500466">
    <property type="component" value="Unassembled WGS sequence"/>
</dbReference>
<feature type="domain" description="Transposase DDE" evidence="2">
    <location>
        <begin position="115"/>
        <end position="202"/>
    </location>
</feature>
<protein>
    <recommendedName>
        <fullName evidence="2">Transposase DDE domain-containing protein</fullName>
    </recommendedName>
</protein>
<reference evidence="4" key="1">
    <citation type="journal article" date="2019" name="Int. J. Syst. Evol. Microbiol.">
        <title>The Global Catalogue of Microorganisms (GCM) 10K type strain sequencing project: providing services to taxonomists for standard genome sequencing and annotation.</title>
        <authorList>
            <consortium name="The Broad Institute Genomics Platform"/>
            <consortium name="The Broad Institute Genome Sequencing Center for Infectious Disease"/>
            <person name="Wu L."/>
            <person name="Ma J."/>
        </authorList>
    </citation>
    <scope>NUCLEOTIDE SEQUENCE [LARGE SCALE GENOMIC DNA]</scope>
    <source>
        <strain evidence="4">JCM 17986</strain>
    </source>
</reference>
<feature type="region of interest" description="Disordered" evidence="1">
    <location>
        <begin position="1"/>
        <end position="57"/>
    </location>
</feature>
<dbReference type="EMBL" id="BAABHS010000014">
    <property type="protein sequence ID" value="GAA4970928.1"/>
    <property type="molecule type" value="Genomic_DNA"/>
</dbReference>
<feature type="compositionally biased region" description="Low complexity" evidence="1">
    <location>
        <begin position="43"/>
        <end position="57"/>
    </location>
</feature>
<accession>A0ABP9HHF3</accession>